<feature type="chain" id="PRO_5047450754" evidence="1">
    <location>
        <begin position="21"/>
        <end position="119"/>
    </location>
</feature>
<keyword evidence="1" id="KW-0732">Signal</keyword>
<proteinExistence type="predicted"/>
<dbReference type="Proteomes" id="UP001204142">
    <property type="component" value="Unassembled WGS sequence"/>
</dbReference>
<sequence length="119" mass="13072">MNRLIYIGCIALLSVSSAVAQEFKKMDSQYMLYSGSLGDPVKPTKKDTKISIEISNQAAEDIFNQLGSDLKDVCLQDPGSRYRMKSDGSIACTYTQQDGYICYIGIDLKKGKLIPGSIC</sequence>
<comment type="caution">
    <text evidence="2">The sequence shown here is derived from an EMBL/GenBank/DDBJ whole genome shotgun (WGS) entry which is preliminary data.</text>
</comment>
<keyword evidence="3" id="KW-1185">Reference proteome</keyword>
<accession>A0ABT1WIE5</accession>
<gene>
    <name evidence="2" type="ORF">NQT62_08640</name>
</gene>
<dbReference type="EMBL" id="JANIGO010000002">
    <property type="protein sequence ID" value="MCQ8896497.1"/>
    <property type="molecule type" value="Genomic_DNA"/>
</dbReference>
<dbReference type="RefSeq" id="WP_256764277.1">
    <property type="nucleotide sequence ID" value="NZ_JANIGO010000002.1"/>
</dbReference>
<organism evidence="2 3">
    <name type="scientific">Limnobacter humi</name>
    <dbReference type="NCBI Taxonomy" id="1778671"/>
    <lineage>
        <taxon>Bacteria</taxon>
        <taxon>Pseudomonadati</taxon>
        <taxon>Pseudomonadota</taxon>
        <taxon>Betaproteobacteria</taxon>
        <taxon>Burkholderiales</taxon>
        <taxon>Burkholderiaceae</taxon>
        <taxon>Limnobacter</taxon>
    </lineage>
</organism>
<protein>
    <submittedName>
        <fullName evidence="2">Uncharacterized protein</fullName>
    </submittedName>
</protein>
<evidence type="ECO:0000256" key="1">
    <source>
        <dbReference type="SAM" id="SignalP"/>
    </source>
</evidence>
<reference evidence="2 3" key="1">
    <citation type="submission" date="2022-07" db="EMBL/GenBank/DDBJ databases">
        <authorList>
            <person name="Xamxidin M."/>
            <person name="Wu M."/>
        </authorList>
    </citation>
    <scope>NUCLEOTIDE SEQUENCE [LARGE SCALE GENOMIC DNA]</scope>
    <source>
        <strain evidence="2 3">NBRC 111650</strain>
    </source>
</reference>
<evidence type="ECO:0000313" key="3">
    <source>
        <dbReference type="Proteomes" id="UP001204142"/>
    </source>
</evidence>
<name>A0ABT1WIE5_9BURK</name>
<evidence type="ECO:0000313" key="2">
    <source>
        <dbReference type="EMBL" id="MCQ8896497.1"/>
    </source>
</evidence>
<feature type="signal peptide" evidence="1">
    <location>
        <begin position="1"/>
        <end position="20"/>
    </location>
</feature>